<gene>
    <name evidence="1" type="ORF">E5357_09740</name>
</gene>
<keyword evidence="2" id="KW-1185">Reference proteome</keyword>
<name>A0AC61QYQ3_9FIRM</name>
<dbReference type="EMBL" id="SRZB01000020">
    <property type="protein sequence ID" value="TGX98233.1"/>
    <property type="molecule type" value="Genomic_DNA"/>
</dbReference>
<dbReference type="Proteomes" id="UP000307720">
    <property type="component" value="Unassembled WGS sequence"/>
</dbReference>
<accession>A0AC61QYQ3</accession>
<evidence type="ECO:0000313" key="2">
    <source>
        <dbReference type="Proteomes" id="UP000307720"/>
    </source>
</evidence>
<sequence>MYKEVFMKLDFIKEKHDIENTIKKYTNTISKIAYSYTKSKETAEDITQNVFLKYMISEHTFHDDEHKKAWLIRVTINECKKHFRWLSYQPKSYPKTPEPEEYHDVYSAVMDLPQNYRMVIHLHYYEGLSVKEMSSILEKNENTILSHLHRARKKLKKIMEVDYEYKYR</sequence>
<organism evidence="1 2">
    <name type="scientific">Hominisplanchenecus murintestinalis</name>
    <dbReference type="NCBI Taxonomy" id="2941517"/>
    <lineage>
        <taxon>Bacteria</taxon>
        <taxon>Bacillati</taxon>
        <taxon>Bacillota</taxon>
        <taxon>Clostridia</taxon>
        <taxon>Lachnospirales</taxon>
        <taxon>Lachnospiraceae</taxon>
        <taxon>Hominisplanchenecus</taxon>
    </lineage>
</organism>
<reference evidence="1" key="1">
    <citation type="submission" date="2019-04" db="EMBL/GenBank/DDBJ databases">
        <title>Microbes associate with the intestines of laboratory mice.</title>
        <authorList>
            <person name="Navarre W."/>
            <person name="Wong E."/>
            <person name="Huang K."/>
            <person name="Tropini C."/>
            <person name="Ng K."/>
            <person name="Yu B."/>
        </authorList>
    </citation>
    <scope>NUCLEOTIDE SEQUENCE</scope>
    <source>
        <strain evidence="1">NM72_1-8</strain>
    </source>
</reference>
<protein>
    <submittedName>
        <fullName evidence="1">Sigma-70 family RNA polymerase sigma factor</fullName>
    </submittedName>
</protein>
<proteinExistence type="predicted"/>
<evidence type="ECO:0000313" key="1">
    <source>
        <dbReference type="EMBL" id="TGX98233.1"/>
    </source>
</evidence>
<comment type="caution">
    <text evidence="1">The sequence shown here is derived from an EMBL/GenBank/DDBJ whole genome shotgun (WGS) entry which is preliminary data.</text>
</comment>